<name>A0A2J6TTX0_9HELO</name>
<dbReference type="PANTHER" id="PTHR14614:SF104">
    <property type="entry name" value="N-METHYLTRANSFERASE, PUTATIVE (AFU_ORTHOLOGUE AFUA_1G17750)-RELATED"/>
    <property type="match status" value="1"/>
</dbReference>
<dbReference type="InParanoid" id="A0A2J6TTX0"/>
<dbReference type="OrthoDB" id="407325at2759"/>
<dbReference type="Pfam" id="PF10294">
    <property type="entry name" value="Methyltransf_16"/>
    <property type="match status" value="1"/>
</dbReference>
<evidence type="ECO:0008006" key="3">
    <source>
        <dbReference type="Google" id="ProtNLM"/>
    </source>
</evidence>
<dbReference type="Proteomes" id="UP000235371">
    <property type="component" value="Unassembled WGS sequence"/>
</dbReference>
<protein>
    <recommendedName>
        <fullName evidence="3">Nicotinamide N-methyltransferase</fullName>
    </recommendedName>
</protein>
<accession>A0A2J6TTX0</accession>
<dbReference type="RefSeq" id="XP_024743341.1">
    <property type="nucleotide sequence ID" value="XM_024873733.1"/>
</dbReference>
<dbReference type="SUPFAM" id="SSF53335">
    <property type="entry name" value="S-adenosyl-L-methionine-dependent methyltransferases"/>
    <property type="match status" value="1"/>
</dbReference>
<evidence type="ECO:0000313" key="1">
    <source>
        <dbReference type="EMBL" id="PMD66437.1"/>
    </source>
</evidence>
<dbReference type="Gene3D" id="3.40.50.150">
    <property type="entry name" value="Vaccinia Virus protein VP39"/>
    <property type="match status" value="1"/>
</dbReference>
<dbReference type="GeneID" id="36581813"/>
<dbReference type="PANTHER" id="PTHR14614">
    <property type="entry name" value="HEPATOCELLULAR CARCINOMA-ASSOCIATED ANTIGEN"/>
    <property type="match status" value="1"/>
</dbReference>
<dbReference type="EMBL" id="KZ613743">
    <property type="protein sequence ID" value="PMD66437.1"/>
    <property type="molecule type" value="Genomic_DNA"/>
</dbReference>
<reference evidence="1 2" key="1">
    <citation type="submission" date="2016-04" db="EMBL/GenBank/DDBJ databases">
        <title>A degradative enzymes factory behind the ericoid mycorrhizal symbiosis.</title>
        <authorList>
            <consortium name="DOE Joint Genome Institute"/>
            <person name="Martino E."/>
            <person name="Morin E."/>
            <person name="Grelet G."/>
            <person name="Kuo A."/>
            <person name="Kohler A."/>
            <person name="Daghino S."/>
            <person name="Barry K."/>
            <person name="Choi C."/>
            <person name="Cichocki N."/>
            <person name="Clum A."/>
            <person name="Copeland A."/>
            <person name="Hainaut M."/>
            <person name="Haridas S."/>
            <person name="Labutti K."/>
            <person name="Lindquist E."/>
            <person name="Lipzen A."/>
            <person name="Khouja H.-R."/>
            <person name="Murat C."/>
            <person name="Ohm R."/>
            <person name="Olson A."/>
            <person name="Spatafora J."/>
            <person name="Veneault-Fourrey C."/>
            <person name="Henrissat B."/>
            <person name="Grigoriev I."/>
            <person name="Martin F."/>
            <person name="Perotto S."/>
        </authorList>
    </citation>
    <scope>NUCLEOTIDE SEQUENCE [LARGE SCALE GENOMIC DNA]</scope>
    <source>
        <strain evidence="1 2">E</strain>
    </source>
</reference>
<dbReference type="GO" id="GO:0005737">
    <property type="term" value="C:cytoplasm"/>
    <property type="evidence" value="ECO:0007669"/>
    <property type="project" value="TreeGrafter"/>
</dbReference>
<dbReference type="InterPro" id="IPR029063">
    <property type="entry name" value="SAM-dependent_MTases_sf"/>
</dbReference>
<sequence>MLTDKIRLSGSESNDIEDILSSSLGVIFPDDITNQHGDRDNNVIYLSPSFGPITLTLADPQGEDSRKLFSHFLWNAGLQLAEFIEEGDVQGRDWSVDGERVLELGAGTGLAGILAGLKGAREVVISDYPAPEVLENLRGNVERNFLSRRDKTGVGEVRVEGHEWGVLDDAFSKENKESFGRILVADCLWMPWQHLNLLKSIRCFMKEGGKAWVVAGFHTGRAKMRGFYEESVLVEAGLEIEKIWERNAEGEEREWVLDRGIEGVTERKRWLAIGILRRREG</sequence>
<dbReference type="CDD" id="cd02440">
    <property type="entry name" value="AdoMet_MTases"/>
    <property type="match status" value="1"/>
</dbReference>
<dbReference type="InterPro" id="IPR019410">
    <property type="entry name" value="Methyltransf_16"/>
</dbReference>
<organism evidence="1 2">
    <name type="scientific">Hyaloscypha bicolor E</name>
    <dbReference type="NCBI Taxonomy" id="1095630"/>
    <lineage>
        <taxon>Eukaryota</taxon>
        <taxon>Fungi</taxon>
        <taxon>Dikarya</taxon>
        <taxon>Ascomycota</taxon>
        <taxon>Pezizomycotina</taxon>
        <taxon>Leotiomycetes</taxon>
        <taxon>Helotiales</taxon>
        <taxon>Hyaloscyphaceae</taxon>
        <taxon>Hyaloscypha</taxon>
        <taxon>Hyaloscypha bicolor</taxon>
    </lineage>
</organism>
<gene>
    <name evidence="1" type="ORF">K444DRAFT_517015</name>
</gene>
<dbReference type="AlphaFoldDB" id="A0A2J6TTX0"/>
<evidence type="ECO:0000313" key="2">
    <source>
        <dbReference type="Proteomes" id="UP000235371"/>
    </source>
</evidence>
<dbReference type="GO" id="GO:0008757">
    <property type="term" value="F:S-adenosylmethionine-dependent methyltransferase activity"/>
    <property type="evidence" value="ECO:0007669"/>
    <property type="project" value="UniProtKB-ARBA"/>
</dbReference>
<keyword evidence="2" id="KW-1185">Reference proteome</keyword>
<proteinExistence type="predicted"/>